<comment type="similarity">
    <text evidence="2">Belongs to the major facilitator superfamily. Sugar transporter (TC 2.A.1.1) family.</text>
</comment>
<dbReference type="InterPro" id="IPR020846">
    <property type="entry name" value="MFS_dom"/>
</dbReference>
<dbReference type="PANTHER" id="PTHR23500">
    <property type="entry name" value="SOLUTE CARRIER FAMILY 2, FACILITATED GLUCOSE TRANSPORTER"/>
    <property type="match status" value="1"/>
</dbReference>
<dbReference type="EMBL" id="JACTNZ010000002">
    <property type="protein sequence ID" value="KAG5563145.1"/>
    <property type="molecule type" value="Genomic_DNA"/>
</dbReference>
<name>A0AAV6LEK3_9ERIC</name>
<evidence type="ECO:0000256" key="8">
    <source>
        <dbReference type="SAM" id="Phobius"/>
    </source>
</evidence>
<dbReference type="Pfam" id="PF00083">
    <property type="entry name" value="Sugar_tr"/>
    <property type="match status" value="2"/>
</dbReference>
<feature type="transmembrane region" description="Helical" evidence="8">
    <location>
        <begin position="151"/>
        <end position="170"/>
    </location>
</feature>
<dbReference type="Proteomes" id="UP000823749">
    <property type="component" value="Chromosome 2"/>
</dbReference>
<evidence type="ECO:0000256" key="7">
    <source>
        <dbReference type="ARBA" id="ARBA00044504"/>
    </source>
</evidence>
<dbReference type="GO" id="GO:0016020">
    <property type="term" value="C:membrane"/>
    <property type="evidence" value="ECO:0007669"/>
    <property type="project" value="UniProtKB-SubCell"/>
</dbReference>
<keyword evidence="4 8" id="KW-0812">Transmembrane</keyword>
<feature type="transmembrane region" description="Helical" evidence="8">
    <location>
        <begin position="82"/>
        <end position="104"/>
    </location>
</feature>
<dbReference type="PROSITE" id="PS50850">
    <property type="entry name" value="MFS"/>
    <property type="match status" value="1"/>
</dbReference>
<organism evidence="10 11">
    <name type="scientific">Rhododendron griersonianum</name>
    <dbReference type="NCBI Taxonomy" id="479676"/>
    <lineage>
        <taxon>Eukaryota</taxon>
        <taxon>Viridiplantae</taxon>
        <taxon>Streptophyta</taxon>
        <taxon>Embryophyta</taxon>
        <taxon>Tracheophyta</taxon>
        <taxon>Spermatophyta</taxon>
        <taxon>Magnoliopsida</taxon>
        <taxon>eudicotyledons</taxon>
        <taxon>Gunneridae</taxon>
        <taxon>Pentapetalae</taxon>
        <taxon>asterids</taxon>
        <taxon>Ericales</taxon>
        <taxon>Ericaceae</taxon>
        <taxon>Ericoideae</taxon>
        <taxon>Rhodoreae</taxon>
        <taxon>Rhododendron</taxon>
    </lineage>
</organism>
<proteinExistence type="inferred from homology"/>
<evidence type="ECO:0000256" key="6">
    <source>
        <dbReference type="ARBA" id="ARBA00023136"/>
    </source>
</evidence>
<evidence type="ECO:0000259" key="9">
    <source>
        <dbReference type="PROSITE" id="PS50850"/>
    </source>
</evidence>
<comment type="caution">
    <text evidence="10">The sequence shown here is derived from an EMBL/GenBank/DDBJ whole genome shotgun (WGS) entry which is preliminary data.</text>
</comment>
<dbReference type="InterPro" id="IPR036259">
    <property type="entry name" value="MFS_trans_sf"/>
</dbReference>
<reference evidence="10" key="1">
    <citation type="submission" date="2020-08" db="EMBL/GenBank/DDBJ databases">
        <title>Plant Genome Project.</title>
        <authorList>
            <person name="Zhang R.-G."/>
        </authorList>
    </citation>
    <scope>NUCLEOTIDE SEQUENCE</scope>
    <source>
        <strain evidence="10">WSP0</strain>
        <tissue evidence="10">Leaf</tissue>
    </source>
</reference>
<evidence type="ECO:0000256" key="5">
    <source>
        <dbReference type="ARBA" id="ARBA00022989"/>
    </source>
</evidence>
<keyword evidence="5 8" id="KW-1133">Transmembrane helix</keyword>
<accession>A0AAV6LEK3</accession>
<evidence type="ECO:0000256" key="3">
    <source>
        <dbReference type="ARBA" id="ARBA00022448"/>
    </source>
</evidence>
<feature type="transmembrane region" description="Helical" evidence="8">
    <location>
        <begin position="116"/>
        <end position="145"/>
    </location>
</feature>
<evidence type="ECO:0000256" key="1">
    <source>
        <dbReference type="ARBA" id="ARBA00004141"/>
    </source>
</evidence>
<keyword evidence="3" id="KW-0813">Transport</keyword>
<dbReference type="SUPFAM" id="SSF103473">
    <property type="entry name" value="MFS general substrate transporter"/>
    <property type="match status" value="1"/>
</dbReference>
<keyword evidence="6 8" id="KW-0472">Membrane</keyword>
<dbReference type="Gene3D" id="1.20.1250.20">
    <property type="entry name" value="MFS general substrate transporter like domains"/>
    <property type="match status" value="2"/>
</dbReference>
<evidence type="ECO:0000256" key="4">
    <source>
        <dbReference type="ARBA" id="ARBA00022692"/>
    </source>
</evidence>
<keyword evidence="11" id="KW-1185">Reference proteome</keyword>
<comment type="similarity">
    <text evidence="7">Belongs to the major facilitator superfamily. Phosphate:H(+) symporter (TC 2.A.1.9) family.</text>
</comment>
<evidence type="ECO:0000313" key="10">
    <source>
        <dbReference type="EMBL" id="KAG5563145.1"/>
    </source>
</evidence>
<dbReference type="InterPro" id="IPR005828">
    <property type="entry name" value="MFS_sugar_transport-like"/>
</dbReference>
<dbReference type="AlphaFoldDB" id="A0AAV6LEK3"/>
<dbReference type="GO" id="GO:0015144">
    <property type="term" value="F:carbohydrate transmembrane transporter activity"/>
    <property type="evidence" value="ECO:0007669"/>
    <property type="project" value="InterPro"/>
</dbReference>
<protein>
    <recommendedName>
        <fullName evidence="9">Major facilitator superfamily (MFS) profile domain-containing protein</fullName>
    </recommendedName>
</protein>
<feature type="domain" description="Major facilitator superfamily (MFS) profile" evidence="9">
    <location>
        <begin position="27"/>
        <end position="224"/>
    </location>
</feature>
<evidence type="ECO:0000313" key="11">
    <source>
        <dbReference type="Proteomes" id="UP000823749"/>
    </source>
</evidence>
<comment type="subcellular location">
    <subcellularLocation>
        <location evidence="1">Membrane</location>
        <topology evidence="1">Multi-pass membrane protein</topology>
    </subcellularLocation>
</comment>
<dbReference type="PANTHER" id="PTHR23500:SF574">
    <property type="entry name" value="SUGAR TRANSPORT PROTEIN 1"/>
    <property type="match status" value="1"/>
</dbReference>
<gene>
    <name evidence="10" type="ORF">RHGRI_005786</name>
</gene>
<dbReference type="InterPro" id="IPR045262">
    <property type="entry name" value="STP/PLT_plant"/>
</dbReference>
<sequence>MPGGGFVSGSGTGKAYLGKLTRNVVVTCIVASMGGLISSYDIGISGGVTSMDSFLRKFFHTVYRKEKEDRSTNQDCMFDSQMLTLFTSSLYLAALVSSIVASVVTRKFGGKRSMLLGGVLFCAGAGINGAAQAMWMLIVGCILLGGWGWRLSLGVAVVPALTIIIGSLFLPETPNSMIERGRGEEAKIKLQKIRGVDDVDEEFNDLVAASEAAKKVEHPWGNLL</sequence>
<evidence type="ECO:0000256" key="2">
    <source>
        <dbReference type="ARBA" id="ARBA00010992"/>
    </source>
</evidence>